<dbReference type="AlphaFoldDB" id="A0A699RPL0"/>
<reference evidence="1" key="1">
    <citation type="journal article" date="2019" name="Sci. Rep.">
        <title>Draft genome of Tanacetum cinerariifolium, the natural source of mosquito coil.</title>
        <authorList>
            <person name="Yamashiro T."/>
            <person name="Shiraishi A."/>
            <person name="Satake H."/>
            <person name="Nakayama K."/>
        </authorList>
    </citation>
    <scope>NUCLEOTIDE SEQUENCE</scope>
</reference>
<dbReference type="EMBL" id="BKCJ011102674">
    <property type="protein sequence ID" value="GFC85952.1"/>
    <property type="molecule type" value="Genomic_DNA"/>
</dbReference>
<protein>
    <submittedName>
        <fullName evidence="1">Uncharacterized protein</fullName>
    </submittedName>
</protein>
<sequence>MKFISIEVGNEKVIFKMRSSFTTTIFESFRAIKSEIHIGDDDLIDSESYEFDQLLGIDPDIFAYDASCDPYNDICDGGGLPNNIEKLYWESTNDNERVDLGWEELSFNNWVRIKFGRLCKMTKDRILKDYWREIFNETKMKGEEKEDPEEFRKNKTNTMLEIILDKINET</sequence>
<proteinExistence type="predicted"/>
<gene>
    <name evidence="1" type="ORF">Tci_857922</name>
</gene>
<name>A0A699RPL0_TANCI</name>
<comment type="caution">
    <text evidence="1">The sequence shown here is derived from an EMBL/GenBank/DDBJ whole genome shotgun (WGS) entry which is preliminary data.</text>
</comment>
<organism evidence="1">
    <name type="scientific">Tanacetum cinerariifolium</name>
    <name type="common">Dalmatian daisy</name>
    <name type="synonym">Chrysanthemum cinerariifolium</name>
    <dbReference type="NCBI Taxonomy" id="118510"/>
    <lineage>
        <taxon>Eukaryota</taxon>
        <taxon>Viridiplantae</taxon>
        <taxon>Streptophyta</taxon>
        <taxon>Embryophyta</taxon>
        <taxon>Tracheophyta</taxon>
        <taxon>Spermatophyta</taxon>
        <taxon>Magnoliopsida</taxon>
        <taxon>eudicotyledons</taxon>
        <taxon>Gunneridae</taxon>
        <taxon>Pentapetalae</taxon>
        <taxon>asterids</taxon>
        <taxon>campanulids</taxon>
        <taxon>Asterales</taxon>
        <taxon>Asteraceae</taxon>
        <taxon>Asteroideae</taxon>
        <taxon>Anthemideae</taxon>
        <taxon>Anthemidinae</taxon>
        <taxon>Tanacetum</taxon>
    </lineage>
</organism>
<evidence type="ECO:0000313" key="1">
    <source>
        <dbReference type="EMBL" id="GFC85952.1"/>
    </source>
</evidence>
<accession>A0A699RPL0</accession>